<dbReference type="Proteomes" id="UP001288944">
    <property type="component" value="Unassembled WGS sequence"/>
</dbReference>
<name>A0AAW9K7U9_CLOPF</name>
<accession>A0AAW9K7U9</accession>
<dbReference type="EMBL" id="WNUR01001470">
    <property type="protein sequence ID" value="MDZ7543674.1"/>
    <property type="molecule type" value="Genomic_DNA"/>
</dbReference>
<organism evidence="1 2">
    <name type="scientific">Clostridium perfringens</name>
    <dbReference type="NCBI Taxonomy" id="1502"/>
    <lineage>
        <taxon>Bacteria</taxon>
        <taxon>Bacillati</taxon>
        <taxon>Bacillota</taxon>
        <taxon>Clostridia</taxon>
        <taxon>Eubacteriales</taxon>
        <taxon>Clostridiaceae</taxon>
        <taxon>Clostridium</taxon>
    </lineage>
</organism>
<feature type="non-terminal residue" evidence="1">
    <location>
        <position position="31"/>
    </location>
</feature>
<reference evidence="1" key="1">
    <citation type="submission" date="2019-11" db="EMBL/GenBank/DDBJ databases">
        <title>Characterization of Clostridium perfringens isolates from swine manure treated agricultural soils.</title>
        <authorList>
            <person name="Wushke S.T."/>
        </authorList>
    </citation>
    <scope>NUCLEOTIDE SEQUENCE</scope>
    <source>
        <strain evidence="1">X62</strain>
    </source>
</reference>
<gene>
    <name evidence="1" type="ORF">GNF83_21410</name>
</gene>
<evidence type="ECO:0000313" key="2">
    <source>
        <dbReference type="Proteomes" id="UP001288944"/>
    </source>
</evidence>
<protein>
    <submittedName>
        <fullName evidence="1">Pirin family protein</fullName>
    </submittedName>
</protein>
<sequence>MLRKLDHKNMGKSNLGWLKSTFHFSFAEYFN</sequence>
<comment type="caution">
    <text evidence="1">The sequence shown here is derived from an EMBL/GenBank/DDBJ whole genome shotgun (WGS) entry which is preliminary data.</text>
</comment>
<proteinExistence type="predicted"/>
<evidence type="ECO:0000313" key="1">
    <source>
        <dbReference type="EMBL" id="MDZ7543674.1"/>
    </source>
</evidence>
<dbReference type="AlphaFoldDB" id="A0AAW9K7U9"/>